<dbReference type="Proteomes" id="UP001291926">
    <property type="component" value="Unassembled WGS sequence"/>
</dbReference>
<evidence type="ECO:0000256" key="4">
    <source>
        <dbReference type="RuleBase" id="RU004453"/>
    </source>
</evidence>
<evidence type="ECO:0000256" key="5">
    <source>
        <dbReference type="SAM" id="MobiDB-lite"/>
    </source>
</evidence>
<dbReference type="Pfam" id="PF00704">
    <property type="entry name" value="Glyco_hydro_18"/>
    <property type="match status" value="1"/>
</dbReference>
<evidence type="ECO:0000259" key="6">
    <source>
        <dbReference type="PROSITE" id="PS51910"/>
    </source>
</evidence>
<dbReference type="CDD" id="cd06544">
    <property type="entry name" value="GH18_narbonin"/>
    <property type="match status" value="1"/>
</dbReference>
<feature type="region of interest" description="Disordered" evidence="5">
    <location>
        <begin position="1"/>
        <end position="93"/>
    </location>
</feature>
<protein>
    <recommendedName>
        <fullName evidence="6">GH18 domain-containing protein</fullName>
    </recommendedName>
</protein>
<comment type="similarity">
    <text evidence="4">Belongs to the glycosyl hydrolase 18 family.</text>
</comment>
<accession>A0ABR0CTR2</accession>
<proteinExistence type="inferred from homology"/>
<keyword evidence="8" id="KW-1185">Reference proteome</keyword>
<evidence type="ECO:0000256" key="3">
    <source>
        <dbReference type="RuleBase" id="RU000489"/>
    </source>
</evidence>
<evidence type="ECO:0000313" key="7">
    <source>
        <dbReference type="EMBL" id="KAK4479936.1"/>
    </source>
</evidence>
<dbReference type="InterPro" id="IPR017853">
    <property type="entry name" value="GH"/>
</dbReference>
<dbReference type="InterPro" id="IPR001223">
    <property type="entry name" value="Glyco_hydro18_cat"/>
</dbReference>
<dbReference type="Gene3D" id="3.20.20.80">
    <property type="entry name" value="Glycosidases"/>
    <property type="match status" value="1"/>
</dbReference>
<dbReference type="PROSITE" id="PS01095">
    <property type="entry name" value="GH18_1"/>
    <property type="match status" value="1"/>
</dbReference>
<feature type="compositionally biased region" description="Basic and acidic residues" evidence="5">
    <location>
        <begin position="1"/>
        <end position="15"/>
    </location>
</feature>
<gene>
    <name evidence="7" type="ORF">RD792_012988</name>
</gene>
<feature type="compositionally biased region" description="Polar residues" evidence="5">
    <location>
        <begin position="64"/>
        <end position="74"/>
    </location>
</feature>
<dbReference type="SUPFAM" id="SSF51445">
    <property type="entry name" value="(Trans)glycosidases"/>
    <property type="match status" value="1"/>
</dbReference>
<dbReference type="PANTHER" id="PTHR46476:SF9">
    <property type="entry name" value="GH18 DOMAIN-CONTAINING PROTEIN"/>
    <property type="match status" value="1"/>
</dbReference>
<reference evidence="7 8" key="1">
    <citation type="journal article" date="2023" name="bioRxiv">
        <title>Genome report: Whole genome sequence and annotation of Penstemon davidsonii.</title>
        <authorList>
            <person name="Ostevik K.L."/>
            <person name="Alabady M."/>
            <person name="Zhang M."/>
            <person name="Rausher M.D."/>
        </authorList>
    </citation>
    <scope>NUCLEOTIDE SEQUENCE [LARGE SCALE GENOMIC DNA]</scope>
    <source>
        <strain evidence="7">DNT005</strain>
        <tissue evidence="7">Whole leaf</tissue>
    </source>
</reference>
<keyword evidence="1 3" id="KW-0378">Hydrolase</keyword>
<keyword evidence="2 3" id="KW-0326">Glycosidase</keyword>
<evidence type="ECO:0000256" key="2">
    <source>
        <dbReference type="ARBA" id="ARBA00023295"/>
    </source>
</evidence>
<organism evidence="7 8">
    <name type="scientific">Penstemon davidsonii</name>
    <dbReference type="NCBI Taxonomy" id="160366"/>
    <lineage>
        <taxon>Eukaryota</taxon>
        <taxon>Viridiplantae</taxon>
        <taxon>Streptophyta</taxon>
        <taxon>Embryophyta</taxon>
        <taxon>Tracheophyta</taxon>
        <taxon>Spermatophyta</taxon>
        <taxon>Magnoliopsida</taxon>
        <taxon>eudicotyledons</taxon>
        <taxon>Gunneridae</taxon>
        <taxon>Pentapetalae</taxon>
        <taxon>asterids</taxon>
        <taxon>lamiids</taxon>
        <taxon>Lamiales</taxon>
        <taxon>Plantaginaceae</taxon>
        <taxon>Cheloneae</taxon>
        <taxon>Penstemon</taxon>
    </lineage>
</organism>
<comment type="caution">
    <text evidence="7">The sequence shown here is derived from an EMBL/GenBank/DDBJ whole genome shotgun (WGS) entry which is preliminary data.</text>
</comment>
<sequence length="428" mass="48086">MCREFLNTERADRETLPGQQPPVDQPTARGQISNRPREGSIRRSALGEPSDVRPNPPQARTVVRSGQPSRNVQNLEDLVVGESQPKAVERSRKPAYRKMTEADLEKIVQERVAKELEKETLVKETRPADVRARGVEAKEDGAVLPEGRNRELNGKVMMEYIGATGAAVKFDSVPIKQDIDFHFILSFAIDADPSGTPQNGIFSPYWATTLTPAAVAATKTRYPNVKALASLSGWSLGKKVLSWYDPPDHNLWITNAFSSLQSLVDTYNLDGIDIDYERFPKHSNESFAYCIGELITYLKNQSVISVATIAPFYSTVFPYIELYKGYGNVIDYVNYQFYTDKIKTPKAYLKVFGNRTQQFDKDKVLPSYEVKGRGIQGDAFFDALRLLEDYKFDINGAMIFSADASAENGYYYETKTQDFLLNISTAGR</sequence>
<evidence type="ECO:0000313" key="8">
    <source>
        <dbReference type="Proteomes" id="UP001291926"/>
    </source>
</evidence>
<evidence type="ECO:0000256" key="1">
    <source>
        <dbReference type="ARBA" id="ARBA00022801"/>
    </source>
</evidence>
<name>A0ABR0CTR2_9LAMI</name>
<feature type="domain" description="GH18" evidence="6">
    <location>
        <begin position="155"/>
        <end position="428"/>
    </location>
</feature>
<dbReference type="InterPro" id="IPR001579">
    <property type="entry name" value="Glyco_hydro_18_chit_AS"/>
</dbReference>
<dbReference type="PROSITE" id="PS51910">
    <property type="entry name" value="GH18_2"/>
    <property type="match status" value="1"/>
</dbReference>
<dbReference type="PANTHER" id="PTHR46476">
    <property type="entry name" value="CHITINASE 2-LIKE"/>
    <property type="match status" value="1"/>
</dbReference>
<dbReference type="EMBL" id="JAYDYQ010002686">
    <property type="protein sequence ID" value="KAK4479936.1"/>
    <property type="molecule type" value="Genomic_DNA"/>
</dbReference>